<dbReference type="InterPro" id="IPR003439">
    <property type="entry name" value="ABC_transporter-like_ATP-bd"/>
</dbReference>
<keyword evidence="2" id="KW-0677">Repeat</keyword>
<dbReference type="RefSeq" id="WP_239532363.1">
    <property type="nucleotide sequence ID" value="NZ_JAFBBK010000001.1"/>
</dbReference>
<name>A0ABS2KQE5_9NOCA</name>
<dbReference type="PANTHER" id="PTHR43790:SF9">
    <property type="entry name" value="GALACTOFURANOSE TRANSPORTER ATP-BINDING PROTEIN YTFR"/>
    <property type="match status" value="1"/>
</dbReference>
<keyword evidence="3" id="KW-0547">Nucleotide-binding</keyword>
<dbReference type="EMBL" id="JAFBBK010000001">
    <property type="protein sequence ID" value="MBM7414167.1"/>
    <property type="molecule type" value="Genomic_DNA"/>
</dbReference>
<evidence type="ECO:0000256" key="1">
    <source>
        <dbReference type="ARBA" id="ARBA00022448"/>
    </source>
</evidence>
<keyword evidence="6" id="KW-0762">Sugar transport</keyword>
<evidence type="ECO:0000256" key="2">
    <source>
        <dbReference type="ARBA" id="ARBA00022737"/>
    </source>
</evidence>
<feature type="domain" description="ABC transporter" evidence="5">
    <location>
        <begin position="289"/>
        <end position="532"/>
    </location>
</feature>
<keyword evidence="7" id="KW-1185">Reference proteome</keyword>
<feature type="domain" description="ABC transporter" evidence="5">
    <location>
        <begin position="19"/>
        <end position="272"/>
    </location>
</feature>
<proteinExistence type="predicted"/>
<dbReference type="InterPro" id="IPR027417">
    <property type="entry name" value="P-loop_NTPase"/>
</dbReference>
<keyword evidence="1" id="KW-0813">Transport</keyword>
<dbReference type="InterPro" id="IPR017871">
    <property type="entry name" value="ABC_transporter-like_CS"/>
</dbReference>
<evidence type="ECO:0000256" key="4">
    <source>
        <dbReference type="ARBA" id="ARBA00022840"/>
    </source>
</evidence>
<dbReference type="CDD" id="cd03216">
    <property type="entry name" value="ABC_Carb_Monos_I"/>
    <property type="match status" value="1"/>
</dbReference>
<dbReference type="CDD" id="cd03215">
    <property type="entry name" value="ABC_Carb_Monos_II"/>
    <property type="match status" value="1"/>
</dbReference>
<comment type="caution">
    <text evidence="6">The sequence shown here is derived from an EMBL/GenBank/DDBJ whole genome shotgun (WGS) entry which is preliminary data.</text>
</comment>
<organism evidence="6 7">
    <name type="scientific">Rhodococcoides corynebacterioides</name>
    <dbReference type="NCBI Taxonomy" id="53972"/>
    <lineage>
        <taxon>Bacteria</taxon>
        <taxon>Bacillati</taxon>
        <taxon>Actinomycetota</taxon>
        <taxon>Actinomycetes</taxon>
        <taxon>Mycobacteriales</taxon>
        <taxon>Nocardiaceae</taxon>
        <taxon>Rhodococcoides</taxon>
    </lineage>
</organism>
<gene>
    <name evidence="6" type="ORF">JOE42_000900</name>
</gene>
<keyword evidence="4 6" id="KW-0067">ATP-binding</keyword>
<sequence length="541" mass="58402">MSTEMIVPPPTTTATEPIVEMTDISITFGAVRALDGVSLRLYPGEVHSLMGENGAGKSTLIKALTGVYPIDSGTVTVDGTVHEFASPAAAQAAGISTVYQEVNLLPNLTVAENMLLGREPRRLDRLLGSTGGAVRTVLGAVGGIDTRAMNRRARATLDRLGLAVDPASVLGDHPIAVQQLIAIARAVDVDARVLILDEPTSSLDKDEVETLYGVIERLRDAGTAVVFVSHFLDQVYRISDRMTILRNGRLVEERSVADTPQLTLVELMIGRELDTLRELDDREPTVVDPTTEPVMEVLGLGRKGALEATDLRLYAGQVVGVAGLLGSGRTELARLLGGADRADSGTIEIHSTRRRFRTPRNAVDRRVALTSEDRKADGVVGDLTVADNMMLALQATRGWMRPIPRATRTALVQKYITALDIRPADPNALMRNLSGGNQQKVLLARWLVTEPEILILDEPTRGIDIGAKAQIQALVADLAERGMSVVFISAELEEILRLSDRVVVMRDHHLIDERVNRGVSVDDVLATIAAGTRADDRSSEA</sequence>
<evidence type="ECO:0000259" key="5">
    <source>
        <dbReference type="PROSITE" id="PS50893"/>
    </source>
</evidence>
<dbReference type="PROSITE" id="PS00211">
    <property type="entry name" value="ABC_TRANSPORTER_1"/>
    <property type="match status" value="1"/>
</dbReference>
<dbReference type="PROSITE" id="PS50893">
    <property type="entry name" value="ABC_TRANSPORTER_2"/>
    <property type="match status" value="2"/>
</dbReference>
<dbReference type="Proteomes" id="UP000703038">
    <property type="component" value="Unassembled WGS sequence"/>
</dbReference>
<dbReference type="SMART" id="SM00382">
    <property type="entry name" value="AAA"/>
    <property type="match status" value="2"/>
</dbReference>
<evidence type="ECO:0000313" key="7">
    <source>
        <dbReference type="Proteomes" id="UP000703038"/>
    </source>
</evidence>
<reference evidence="6 7" key="1">
    <citation type="submission" date="2021-01" db="EMBL/GenBank/DDBJ databases">
        <title>Genomics of switchgrass bacterial isolates.</title>
        <authorList>
            <person name="Shade A."/>
        </authorList>
    </citation>
    <scope>NUCLEOTIDE SEQUENCE [LARGE SCALE GENOMIC DNA]</scope>
    <source>
        <strain evidence="6 7">PvP111</strain>
    </source>
</reference>
<evidence type="ECO:0000313" key="6">
    <source>
        <dbReference type="EMBL" id="MBM7414167.1"/>
    </source>
</evidence>
<dbReference type="SUPFAM" id="SSF52540">
    <property type="entry name" value="P-loop containing nucleoside triphosphate hydrolases"/>
    <property type="match status" value="2"/>
</dbReference>
<dbReference type="Pfam" id="PF00005">
    <property type="entry name" value="ABC_tran"/>
    <property type="match status" value="2"/>
</dbReference>
<dbReference type="GO" id="GO:0005524">
    <property type="term" value="F:ATP binding"/>
    <property type="evidence" value="ECO:0007669"/>
    <property type="project" value="UniProtKB-KW"/>
</dbReference>
<dbReference type="PANTHER" id="PTHR43790">
    <property type="entry name" value="CARBOHYDRATE TRANSPORT ATP-BINDING PROTEIN MG119-RELATED"/>
    <property type="match status" value="1"/>
</dbReference>
<dbReference type="InterPro" id="IPR003593">
    <property type="entry name" value="AAA+_ATPase"/>
</dbReference>
<dbReference type="Gene3D" id="3.40.50.300">
    <property type="entry name" value="P-loop containing nucleotide triphosphate hydrolases"/>
    <property type="match status" value="2"/>
</dbReference>
<evidence type="ECO:0000256" key="3">
    <source>
        <dbReference type="ARBA" id="ARBA00022741"/>
    </source>
</evidence>
<accession>A0ABS2KQE5</accession>
<protein>
    <submittedName>
        <fullName evidence="6">Simple sugar transport system ATP-binding protein</fullName>
    </submittedName>
</protein>
<dbReference type="InterPro" id="IPR050107">
    <property type="entry name" value="ABC_carbohydrate_import_ATPase"/>
</dbReference>